<reference evidence="4" key="2">
    <citation type="submission" date="2020-09" db="EMBL/GenBank/DDBJ databases">
        <authorList>
            <person name="Sun Q."/>
            <person name="Zhou Y."/>
        </authorList>
    </citation>
    <scope>NUCLEOTIDE SEQUENCE</scope>
    <source>
        <strain evidence="4">CGMCC 4.7679</strain>
    </source>
</reference>
<evidence type="ECO:0000256" key="1">
    <source>
        <dbReference type="ARBA" id="ARBA00006200"/>
    </source>
</evidence>
<evidence type="ECO:0000313" key="4">
    <source>
        <dbReference type="EMBL" id="GHF58028.1"/>
    </source>
</evidence>
<sequence length="249" mass="26606">MPEHPLPEDGRTPGVTGATQFTHRSGDKSVDSVDNTVSGSSPRVSKRPNEFDQGTRAGHGGVADSVSATQSDPATGPNGQGPGRDLARQALAAAKAKAEARGVEPGVRKRAKASELNQNPRRRRWSGPGADPRDPQPLGRLMQRLAGERGWNERLTDGQVFGQWARLVGEEVAEHAQPVSLKDGELTVRASSTAWATQLRLLQGQLLTKIAAALGHGVVKRMRIHGPTAPSWRKGPRHVSGRGPRDTYG</sequence>
<feature type="compositionally biased region" description="Polar residues" evidence="3">
    <location>
        <begin position="32"/>
        <end position="43"/>
    </location>
</feature>
<comment type="similarity">
    <text evidence="1 2">Belongs to the UPF0232 family.</text>
</comment>
<gene>
    <name evidence="4" type="ORF">GCM10017566_34110</name>
</gene>
<dbReference type="PANTHER" id="PTHR36456:SF1">
    <property type="entry name" value="UPF0232 PROTEIN SCO3875"/>
    <property type="match status" value="1"/>
</dbReference>
<name>A0A8H9MCV9_9PSEU</name>
<evidence type="ECO:0000313" key="5">
    <source>
        <dbReference type="Proteomes" id="UP000658656"/>
    </source>
</evidence>
<proteinExistence type="inferred from homology"/>
<protein>
    <recommendedName>
        <fullName evidence="2">UPF0232 protein GCM10017566_34110</fullName>
    </recommendedName>
</protein>
<dbReference type="EMBL" id="BNAV01000004">
    <property type="protein sequence ID" value="GHF58028.1"/>
    <property type="molecule type" value="Genomic_DNA"/>
</dbReference>
<feature type="region of interest" description="Disordered" evidence="3">
    <location>
        <begin position="1"/>
        <end position="138"/>
    </location>
</feature>
<evidence type="ECO:0000256" key="3">
    <source>
        <dbReference type="SAM" id="MobiDB-lite"/>
    </source>
</evidence>
<dbReference type="Proteomes" id="UP000658656">
    <property type="component" value="Unassembled WGS sequence"/>
</dbReference>
<reference evidence="4" key="1">
    <citation type="journal article" date="2014" name="Int. J. Syst. Evol. Microbiol.">
        <title>Complete genome sequence of Corynebacterium casei LMG S-19264T (=DSM 44701T), isolated from a smear-ripened cheese.</title>
        <authorList>
            <consortium name="US DOE Joint Genome Institute (JGI-PGF)"/>
            <person name="Walter F."/>
            <person name="Albersmeier A."/>
            <person name="Kalinowski J."/>
            <person name="Ruckert C."/>
        </authorList>
    </citation>
    <scope>NUCLEOTIDE SEQUENCE</scope>
    <source>
        <strain evidence="4">CGMCC 4.7679</strain>
    </source>
</reference>
<organism evidence="4 5">
    <name type="scientific">Amycolatopsis bartoniae</name>
    <dbReference type="NCBI Taxonomy" id="941986"/>
    <lineage>
        <taxon>Bacteria</taxon>
        <taxon>Bacillati</taxon>
        <taxon>Actinomycetota</taxon>
        <taxon>Actinomycetes</taxon>
        <taxon>Pseudonocardiales</taxon>
        <taxon>Pseudonocardiaceae</taxon>
        <taxon>Amycolatopsis</taxon>
    </lineage>
</organism>
<feature type="region of interest" description="Disordered" evidence="3">
    <location>
        <begin position="226"/>
        <end position="249"/>
    </location>
</feature>
<dbReference type="HAMAP" id="MF_00630">
    <property type="entry name" value="UPF0232"/>
    <property type="match status" value="1"/>
</dbReference>
<comment type="caution">
    <text evidence="4">The sequence shown here is derived from an EMBL/GenBank/DDBJ whole genome shotgun (WGS) entry which is preliminary data.</text>
</comment>
<feature type="compositionally biased region" description="Basic and acidic residues" evidence="3">
    <location>
        <begin position="1"/>
        <end position="11"/>
    </location>
</feature>
<dbReference type="Pfam" id="PF05258">
    <property type="entry name" value="DciA"/>
    <property type="match status" value="1"/>
</dbReference>
<dbReference type="InterPro" id="IPR023007">
    <property type="entry name" value="UPF0232_actinobac"/>
</dbReference>
<evidence type="ECO:0000256" key="2">
    <source>
        <dbReference type="HAMAP-Rule" id="MF_00630"/>
    </source>
</evidence>
<dbReference type="PANTHER" id="PTHR36456">
    <property type="entry name" value="UPF0232 PROTEIN SCO3875"/>
    <property type="match status" value="1"/>
</dbReference>
<dbReference type="AlphaFoldDB" id="A0A8H9MCV9"/>
<dbReference type="InterPro" id="IPR007922">
    <property type="entry name" value="DciA-like"/>
</dbReference>
<accession>A0A8H9MCV9</accession>
<keyword evidence="5" id="KW-1185">Reference proteome</keyword>